<evidence type="ECO:0000256" key="3">
    <source>
        <dbReference type="ARBA" id="ARBA00022112"/>
    </source>
</evidence>
<dbReference type="PANTHER" id="PTHR13799:SF14">
    <property type="entry name" value="GTP CYCLOHYDROLASE 1 TYPE 2 HOMOLOG"/>
    <property type="match status" value="1"/>
</dbReference>
<feature type="compositionally biased region" description="Polar residues" evidence="6">
    <location>
        <begin position="385"/>
        <end position="395"/>
    </location>
</feature>
<accession>A0ABQ4DKU2</accession>
<keyword evidence="8" id="KW-1185">Reference proteome</keyword>
<proteinExistence type="inferred from homology"/>
<sequence length="395" mass="41029">MTATLADVVSALERRYPPRTAESWDRVGLTAGDPDAPVHRVLFAVDPVAVVVDEAVAWEADLLVTHHPLLLRPVHSVAATTFKGALLHRLVRAGCGLYAAHTNADAAHGGVAEALADAVGLQGTSPLVPADAPALDKIVVMVPVAGAEALVDALAAAGAGEVGDYARCAWTTTGEGTFTPQPGATPALGEVGRRESVVEARVEMVAPRHLRGRVVAALRSAHPYEEPAFDVLELAALPGSTGLGRVGTLPTPVPLREFAAAVARAVPASAQGVRYAGDPDMPVRRVAVLGGSGDSLFDAVRAADVDVYVTADLRHHPASEQQERAAFDAGDGPPRPALVDLAHSASEWLWLPRAADALRADLAAVGTTVETRVSTRRTDPWTGHVPQTSPPEGTT</sequence>
<dbReference type="Gene3D" id="3.30.70.120">
    <property type="match status" value="1"/>
</dbReference>
<dbReference type="InterPro" id="IPR036069">
    <property type="entry name" value="DUF34/NIF3_sf"/>
</dbReference>
<dbReference type="InterPro" id="IPR002678">
    <property type="entry name" value="DUF34/NIF3"/>
</dbReference>
<comment type="similarity">
    <text evidence="1 5">Belongs to the GTP cyclohydrolase I type 2/NIF3 family.</text>
</comment>
<dbReference type="NCBIfam" id="TIGR00486">
    <property type="entry name" value="YbgI_SA1388"/>
    <property type="match status" value="1"/>
</dbReference>
<dbReference type="InterPro" id="IPR015867">
    <property type="entry name" value="N-reg_PII/ATP_PRibTrfase_C"/>
</dbReference>
<evidence type="ECO:0000313" key="7">
    <source>
        <dbReference type="EMBL" id="GIG39972.1"/>
    </source>
</evidence>
<dbReference type="Pfam" id="PF01784">
    <property type="entry name" value="DUF34_NIF3"/>
    <property type="match status" value="1"/>
</dbReference>
<evidence type="ECO:0000256" key="6">
    <source>
        <dbReference type="SAM" id="MobiDB-lite"/>
    </source>
</evidence>
<dbReference type="EMBL" id="BONP01000008">
    <property type="protein sequence ID" value="GIG39972.1"/>
    <property type="molecule type" value="Genomic_DNA"/>
</dbReference>
<dbReference type="RefSeq" id="WP_203673299.1">
    <property type="nucleotide sequence ID" value="NZ_BONP01000008.1"/>
</dbReference>
<evidence type="ECO:0000256" key="5">
    <source>
        <dbReference type="PIRNR" id="PIRNR037489"/>
    </source>
</evidence>
<dbReference type="InterPro" id="IPR017221">
    <property type="entry name" value="DUF34/NIF3_bac"/>
</dbReference>
<feature type="region of interest" description="Disordered" evidence="6">
    <location>
        <begin position="369"/>
        <end position="395"/>
    </location>
</feature>
<keyword evidence="4 5" id="KW-0479">Metal-binding</keyword>
<comment type="subunit">
    <text evidence="2">Homohexamer.</text>
</comment>
<reference evidence="7 8" key="1">
    <citation type="submission" date="2021-01" db="EMBL/GenBank/DDBJ databases">
        <title>Whole genome shotgun sequence of Cellulomonas phragmiteti NBRC 110785.</title>
        <authorList>
            <person name="Komaki H."/>
            <person name="Tamura T."/>
        </authorList>
    </citation>
    <scope>NUCLEOTIDE SEQUENCE [LARGE SCALE GENOMIC DNA]</scope>
    <source>
        <strain evidence="7 8">NBRC 110785</strain>
    </source>
</reference>
<evidence type="ECO:0000256" key="2">
    <source>
        <dbReference type="ARBA" id="ARBA00011643"/>
    </source>
</evidence>
<dbReference type="SUPFAM" id="SSF102705">
    <property type="entry name" value="NIF3 (NGG1p interacting factor 3)-like"/>
    <property type="match status" value="1"/>
</dbReference>
<name>A0ABQ4DKU2_9CELL</name>
<dbReference type="Proteomes" id="UP000614741">
    <property type="component" value="Unassembled WGS sequence"/>
</dbReference>
<protein>
    <recommendedName>
        <fullName evidence="3 5">GTP cyclohydrolase 1 type 2 homolog</fullName>
    </recommendedName>
</protein>
<evidence type="ECO:0000256" key="4">
    <source>
        <dbReference type="ARBA" id="ARBA00022723"/>
    </source>
</evidence>
<dbReference type="PIRSF" id="PIRSF037489">
    <property type="entry name" value="UCP037489_NIF3_YqfO"/>
    <property type="match status" value="1"/>
</dbReference>
<dbReference type="PANTHER" id="PTHR13799">
    <property type="entry name" value="NGG1 INTERACTING FACTOR 3"/>
    <property type="match status" value="1"/>
</dbReference>
<comment type="caution">
    <text evidence="7">The sequence shown here is derived from an EMBL/GenBank/DDBJ whole genome shotgun (WGS) entry which is preliminary data.</text>
</comment>
<organism evidence="7 8">
    <name type="scientific">Cellulomonas phragmiteti</name>
    <dbReference type="NCBI Taxonomy" id="478780"/>
    <lineage>
        <taxon>Bacteria</taxon>
        <taxon>Bacillati</taxon>
        <taxon>Actinomycetota</taxon>
        <taxon>Actinomycetes</taxon>
        <taxon>Micrococcales</taxon>
        <taxon>Cellulomonadaceae</taxon>
        <taxon>Cellulomonas</taxon>
    </lineage>
</organism>
<gene>
    <name evidence="7" type="ORF">Cph01nite_17340</name>
</gene>
<evidence type="ECO:0000256" key="1">
    <source>
        <dbReference type="ARBA" id="ARBA00006964"/>
    </source>
</evidence>
<evidence type="ECO:0000313" key="8">
    <source>
        <dbReference type="Proteomes" id="UP000614741"/>
    </source>
</evidence>
<dbReference type="Gene3D" id="3.40.1390.30">
    <property type="entry name" value="NIF3 (NGG1p interacting factor 3)-like"/>
    <property type="match status" value="1"/>
</dbReference>